<gene>
    <name evidence="1" type="ORF">NCTC8081_01380</name>
</gene>
<dbReference type="AlphaFoldDB" id="A0A2X2WI76"/>
<name>A0A2X2WI76_CLOPF</name>
<proteinExistence type="predicted"/>
<protein>
    <submittedName>
        <fullName evidence="1">Domain of uncharacterized function (DUF3783)</fullName>
    </submittedName>
</protein>
<evidence type="ECO:0000313" key="2">
    <source>
        <dbReference type="Proteomes" id="UP000250234"/>
    </source>
</evidence>
<reference evidence="1 2" key="1">
    <citation type="submission" date="2018-06" db="EMBL/GenBank/DDBJ databases">
        <authorList>
            <consortium name="Pathogen Informatics"/>
            <person name="Doyle S."/>
        </authorList>
    </citation>
    <scope>NUCLEOTIDE SEQUENCE [LARGE SCALE GENOMIC DNA]</scope>
    <source>
        <strain evidence="1 2">NCTC8081</strain>
    </source>
</reference>
<accession>A0A2X2WI76</accession>
<dbReference type="Pfam" id="PF12646">
    <property type="entry name" value="DUF3783"/>
    <property type="match status" value="1"/>
</dbReference>
<dbReference type="InterPro" id="IPR016621">
    <property type="entry name" value="UCP014543"/>
</dbReference>
<sequence length="143" mass="16349">MSFERIDISDRSEQEGRSCVILYNFGNKELKKIQNFARIMGIKDQIVLNSKNGDETIKNILEDKIEKTEGEGVKERAIIFNAIAPGKVHMFLENLKKIGIQRPLVAMVTETSINWTIDVLVKNLIAERRALRSGDMTTHENKF</sequence>
<organism evidence="1 2">
    <name type="scientific">Clostridium perfringens</name>
    <dbReference type="NCBI Taxonomy" id="1502"/>
    <lineage>
        <taxon>Bacteria</taxon>
        <taxon>Bacillati</taxon>
        <taxon>Bacillota</taxon>
        <taxon>Clostridia</taxon>
        <taxon>Eubacteriales</taxon>
        <taxon>Clostridiaceae</taxon>
        <taxon>Clostridium</taxon>
    </lineage>
</organism>
<dbReference type="RefSeq" id="WP_111916896.1">
    <property type="nucleotide sequence ID" value="NZ_CATNYA010000079.1"/>
</dbReference>
<dbReference type="Proteomes" id="UP000250234">
    <property type="component" value="Unassembled WGS sequence"/>
</dbReference>
<dbReference type="EMBL" id="UAWO01000002">
    <property type="protein sequence ID" value="SQC07255.1"/>
    <property type="molecule type" value="Genomic_DNA"/>
</dbReference>
<evidence type="ECO:0000313" key="1">
    <source>
        <dbReference type="EMBL" id="SQC07255.1"/>
    </source>
</evidence>